<protein>
    <recommendedName>
        <fullName evidence="2">non-specific serine/threonine protein kinase</fullName>
        <ecNumber evidence="2">2.7.11.1</ecNumber>
    </recommendedName>
</protein>
<keyword evidence="4" id="KW-0808">Transferase</keyword>
<name>A0A836CN18_9STRA</name>
<dbReference type="Gene3D" id="1.10.510.10">
    <property type="entry name" value="Transferase(Phosphotransferase) domain 1"/>
    <property type="match status" value="1"/>
</dbReference>
<feature type="binding site" evidence="10">
    <location>
        <position position="41"/>
    </location>
    <ligand>
        <name>ATP</name>
        <dbReference type="ChEBI" id="CHEBI:30616"/>
    </ligand>
</feature>
<feature type="region of interest" description="Disordered" evidence="11">
    <location>
        <begin position="521"/>
        <end position="593"/>
    </location>
</feature>
<dbReference type="SMART" id="SM00220">
    <property type="entry name" value="S_TKc"/>
    <property type="match status" value="1"/>
</dbReference>
<evidence type="ECO:0000256" key="9">
    <source>
        <dbReference type="ARBA" id="ARBA00048679"/>
    </source>
</evidence>
<dbReference type="EC" id="2.7.11.1" evidence="2"/>
<dbReference type="InterPro" id="IPR032270">
    <property type="entry name" value="AMPK_C"/>
</dbReference>
<keyword evidence="7 10" id="KW-0067">ATP-binding</keyword>
<evidence type="ECO:0000256" key="5">
    <source>
        <dbReference type="ARBA" id="ARBA00022741"/>
    </source>
</evidence>
<evidence type="ECO:0000256" key="4">
    <source>
        <dbReference type="ARBA" id="ARBA00022679"/>
    </source>
</evidence>
<dbReference type="PANTHER" id="PTHR24346:SF82">
    <property type="entry name" value="KP78A-RELATED"/>
    <property type="match status" value="1"/>
</dbReference>
<dbReference type="InterPro" id="IPR008271">
    <property type="entry name" value="Ser/Thr_kinase_AS"/>
</dbReference>
<keyword evidence="6 14" id="KW-0418">Kinase</keyword>
<accession>A0A836CN18</accession>
<evidence type="ECO:0000256" key="10">
    <source>
        <dbReference type="PROSITE-ProRule" id="PRU10141"/>
    </source>
</evidence>
<dbReference type="GO" id="GO:0005737">
    <property type="term" value="C:cytoplasm"/>
    <property type="evidence" value="ECO:0007669"/>
    <property type="project" value="TreeGrafter"/>
</dbReference>
<dbReference type="Gene3D" id="3.30.310.80">
    <property type="entry name" value="Kinase associated domain 1, KA1"/>
    <property type="match status" value="1"/>
</dbReference>
<dbReference type="Proteomes" id="UP000664859">
    <property type="component" value="Unassembled WGS sequence"/>
</dbReference>
<keyword evidence="3" id="KW-0723">Serine/threonine-protein kinase</keyword>
<comment type="similarity">
    <text evidence="1">Belongs to the protein kinase superfamily. CAMK Ser/Thr protein kinase family. SNF1 subfamily.</text>
</comment>
<dbReference type="PROSITE" id="PS50032">
    <property type="entry name" value="KA1"/>
    <property type="match status" value="1"/>
</dbReference>
<gene>
    <name evidence="14" type="ORF">JKP88DRAFT_293107</name>
</gene>
<feature type="compositionally biased region" description="Low complexity" evidence="11">
    <location>
        <begin position="528"/>
        <end position="544"/>
    </location>
</feature>
<dbReference type="PROSITE" id="PS00107">
    <property type="entry name" value="PROTEIN_KINASE_ATP"/>
    <property type="match status" value="1"/>
</dbReference>
<dbReference type="FunFam" id="3.30.200.20:FF:000003">
    <property type="entry name" value="Non-specific serine/threonine protein kinase"/>
    <property type="match status" value="1"/>
</dbReference>
<evidence type="ECO:0000259" key="13">
    <source>
        <dbReference type="PROSITE" id="PS50032"/>
    </source>
</evidence>
<comment type="catalytic activity">
    <reaction evidence="8">
        <text>L-threonyl-[protein] + ATP = O-phospho-L-threonyl-[protein] + ADP + H(+)</text>
        <dbReference type="Rhea" id="RHEA:46608"/>
        <dbReference type="Rhea" id="RHEA-COMP:11060"/>
        <dbReference type="Rhea" id="RHEA-COMP:11605"/>
        <dbReference type="ChEBI" id="CHEBI:15378"/>
        <dbReference type="ChEBI" id="CHEBI:30013"/>
        <dbReference type="ChEBI" id="CHEBI:30616"/>
        <dbReference type="ChEBI" id="CHEBI:61977"/>
        <dbReference type="ChEBI" id="CHEBI:456216"/>
        <dbReference type="EC" id="2.7.11.1"/>
    </reaction>
</comment>
<keyword evidence="5 10" id="KW-0547">Nucleotide-binding</keyword>
<evidence type="ECO:0000256" key="2">
    <source>
        <dbReference type="ARBA" id="ARBA00012513"/>
    </source>
</evidence>
<evidence type="ECO:0000256" key="6">
    <source>
        <dbReference type="ARBA" id="ARBA00022777"/>
    </source>
</evidence>
<dbReference type="GO" id="GO:0005524">
    <property type="term" value="F:ATP binding"/>
    <property type="evidence" value="ECO:0007669"/>
    <property type="project" value="UniProtKB-UniRule"/>
</dbReference>
<dbReference type="GO" id="GO:0004674">
    <property type="term" value="F:protein serine/threonine kinase activity"/>
    <property type="evidence" value="ECO:0007669"/>
    <property type="project" value="UniProtKB-KW"/>
</dbReference>
<feature type="domain" description="KA1" evidence="13">
    <location>
        <begin position="592"/>
        <end position="640"/>
    </location>
</feature>
<evidence type="ECO:0000256" key="8">
    <source>
        <dbReference type="ARBA" id="ARBA00047899"/>
    </source>
</evidence>
<evidence type="ECO:0000313" key="15">
    <source>
        <dbReference type="Proteomes" id="UP000664859"/>
    </source>
</evidence>
<dbReference type="SUPFAM" id="SSF103243">
    <property type="entry name" value="KA1-like"/>
    <property type="match status" value="1"/>
</dbReference>
<dbReference type="PROSITE" id="PS00108">
    <property type="entry name" value="PROTEIN_KINASE_ST"/>
    <property type="match status" value="1"/>
</dbReference>
<dbReference type="InterPro" id="IPR001772">
    <property type="entry name" value="KA1_dom"/>
</dbReference>
<evidence type="ECO:0000256" key="3">
    <source>
        <dbReference type="ARBA" id="ARBA00022527"/>
    </source>
</evidence>
<dbReference type="PROSITE" id="PS50011">
    <property type="entry name" value="PROTEIN_KINASE_DOM"/>
    <property type="match status" value="1"/>
</dbReference>
<reference evidence="14" key="1">
    <citation type="submission" date="2021-02" db="EMBL/GenBank/DDBJ databases">
        <title>First Annotated Genome of the Yellow-green Alga Tribonema minus.</title>
        <authorList>
            <person name="Mahan K.M."/>
        </authorList>
    </citation>
    <scope>NUCLEOTIDE SEQUENCE</scope>
    <source>
        <strain evidence="14">UTEX B ZZ1240</strain>
    </source>
</reference>
<dbReference type="CDD" id="cd14079">
    <property type="entry name" value="STKc_AMPK_alpha"/>
    <property type="match status" value="1"/>
</dbReference>
<dbReference type="Pfam" id="PF00069">
    <property type="entry name" value="Pkinase"/>
    <property type="match status" value="1"/>
</dbReference>
<evidence type="ECO:0000256" key="11">
    <source>
        <dbReference type="SAM" id="MobiDB-lite"/>
    </source>
</evidence>
<dbReference type="Pfam" id="PF16579">
    <property type="entry name" value="AdenylateSensor"/>
    <property type="match status" value="1"/>
</dbReference>
<comment type="caution">
    <text evidence="14">The sequence shown here is derived from an EMBL/GenBank/DDBJ whole genome shotgun (WGS) entry which is preliminary data.</text>
</comment>
<dbReference type="InterPro" id="IPR000719">
    <property type="entry name" value="Prot_kinase_dom"/>
</dbReference>
<feature type="compositionally biased region" description="Polar residues" evidence="11">
    <location>
        <begin position="558"/>
        <end position="567"/>
    </location>
</feature>
<dbReference type="GO" id="GO:0035556">
    <property type="term" value="P:intracellular signal transduction"/>
    <property type="evidence" value="ECO:0007669"/>
    <property type="project" value="TreeGrafter"/>
</dbReference>
<evidence type="ECO:0000256" key="7">
    <source>
        <dbReference type="ARBA" id="ARBA00022840"/>
    </source>
</evidence>
<dbReference type="OrthoDB" id="193931at2759"/>
<dbReference type="EMBL" id="JAFCMP010000005">
    <property type="protein sequence ID" value="KAG5192447.1"/>
    <property type="molecule type" value="Genomic_DNA"/>
</dbReference>
<evidence type="ECO:0000256" key="1">
    <source>
        <dbReference type="ARBA" id="ARBA00006234"/>
    </source>
</evidence>
<sequence>MSDNPVLVIGHYRLIKTLGIGAFGKVKLGEHIHMGFKVAVKVMNKARIAHLGMGEKVRREISILAQCRHPHIVRLYEAIDTPTDMFVVMEYCSGGELFDLIVSRGKPSQDEARRLFQQLMSAVEYCHHHRIVHRDLKPENLLLDRDGNLKIADFGLSNTMQDGEFLRTSCGSPNYAAPEVISGAVYSGPEVDVWSCGAILYALLCGCLPFDDDSLPALFKKIKLGMYSLPSQLQPQPRELITRMLVVDPLKRITIPEIRQHRWFRQNLPAYLAMSVEQMDAQAAELDEDILAAVQRLPFGPGVTRERIAQAVLHRQANGSVAGRAVGRQLHQLRVAYELLLGARHAKERLQDCMDATQARIAATPQAFTPRRAASPISGGAGGSGFLTTATGSIANLPPSRATAEAAALVLTRGAPDHGNRRRSPVPQNAAKHVPPRTAAASPSPPPRGILKGVPRPGDAGGGGSALSAAKKRRWFLGIQSKKDPAHVMTEVYRALLRLGCDWRVHSVFNVDCRWGSAVGAEGGSEGGSSSSETTSKGAYSNGGAEEGGGQGDSASSCPSSETTPWGSYQDGAAEGAGEGRSPSPTPRSGADSGGRYRVVVGLKLYRVQPSIYLLDFQRREGGQFAFMALCGRIIGQLQVLSAATAATAATRAAPVSACAAVLIICRVQMKLNRCCSILPLAVWPCR</sequence>
<proteinExistence type="inferred from homology"/>
<dbReference type="SUPFAM" id="SSF56112">
    <property type="entry name" value="Protein kinase-like (PK-like)"/>
    <property type="match status" value="1"/>
</dbReference>
<evidence type="ECO:0000313" key="14">
    <source>
        <dbReference type="EMBL" id="KAG5192447.1"/>
    </source>
</evidence>
<dbReference type="PANTHER" id="PTHR24346">
    <property type="entry name" value="MAP/MICROTUBULE AFFINITY-REGULATING KINASE"/>
    <property type="match status" value="1"/>
</dbReference>
<dbReference type="FunFam" id="1.10.510.10:FF:000407">
    <property type="entry name" value="Non-specific serine/threonine protein kinase"/>
    <property type="match status" value="1"/>
</dbReference>
<keyword evidence="15" id="KW-1185">Reference proteome</keyword>
<dbReference type="InterPro" id="IPR028375">
    <property type="entry name" value="KA1/Ssp2_C"/>
</dbReference>
<dbReference type="InterPro" id="IPR011009">
    <property type="entry name" value="Kinase-like_dom_sf"/>
</dbReference>
<organism evidence="14 15">
    <name type="scientific">Tribonema minus</name>
    <dbReference type="NCBI Taxonomy" id="303371"/>
    <lineage>
        <taxon>Eukaryota</taxon>
        <taxon>Sar</taxon>
        <taxon>Stramenopiles</taxon>
        <taxon>Ochrophyta</taxon>
        <taxon>PX clade</taxon>
        <taxon>Xanthophyceae</taxon>
        <taxon>Tribonematales</taxon>
        <taxon>Tribonemataceae</taxon>
        <taxon>Tribonema</taxon>
    </lineage>
</organism>
<feature type="domain" description="Protein kinase" evidence="12">
    <location>
        <begin position="12"/>
        <end position="264"/>
    </location>
</feature>
<evidence type="ECO:0000259" key="12">
    <source>
        <dbReference type="PROSITE" id="PS50011"/>
    </source>
</evidence>
<dbReference type="InterPro" id="IPR017441">
    <property type="entry name" value="Protein_kinase_ATP_BS"/>
</dbReference>
<comment type="catalytic activity">
    <reaction evidence="9">
        <text>L-seryl-[protein] + ATP = O-phospho-L-seryl-[protein] + ADP + H(+)</text>
        <dbReference type="Rhea" id="RHEA:17989"/>
        <dbReference type="Rhea" id="RHEA-COMP:9863"/>
        <dbReference type="Rhea" id="RHEA-COMP:11604"/>
        <dbReference type="ChEBI" id="CHEBI:15378"/>
        <dbReference type="ChEBI" id="CHEBI:29999"/>
        <dbReference type="ChEBI" id="CHEBI:30616"/>
        <dbReference type="ChEBI" id="CHEBI:83421"/>
        <dbReference type="ChEBI" id="CHEBI:456216"/>
        <dbReference type="EC" id="2.7.11.1"/>
    </reaction>
</comment>
<feature type="region of interest" description="Disordered" evidence="11">
    <location>
        <begin position="414"/>
        <end position="466"/>
    </location>
</feature>
<dbReference type="AlphaFoldDB" id="A0A836CN18"/>